<comment type="caution">
    <text evidence="2">The sequence shown here is derived from an EMBL/GenBank/DDBJ whole genome shotgun (WGS) entry which is preliminary data.</text>
</comment>
<dbReference type="AlphaFoldDB" id="A0A1G2CZI8"/>
<reference evidence="2 3" key="1">
    <citation type="journal article" date="2016" name="Nat. Commun.">
        <title>Thousands of microbial genomes shed light on interconnected biogeochemical processes in an aquifer system.</title>
        <authorList>
            <person name="Anantharaman K."/>
            <person name="Brown C.T."/>
            <person name="Hug L.A."/>
            <person name="Sharon I."/>
            <person name="Castelle C.J."/>
            <person name="Probst A.J."/>
            <person name="Thomas B.C."/>
            <person name="Singh A."/>
            <person name="Wilkins M.J."/>
            <person name="Karaoz U."/>
            <person name="Brodie E.L."/>
            <person name="Williams K.H."/>
            <person name="Hubbard S.S."/>
            <person name="Banfield J.F."/>
        </authorList>
    </citation>
    <scope>NUCLEOTIDE SEQUENCE [LARGE SCALE GENOMIC DNA]</scope>
</reference>
<dbReference type="EMBL" id="MHLI01000005">
    <property type="protein sequence ID" value="OGZ06051.1"/>
    <property type="molecule type" value="Genomic_DNA"/>
</dbReference>
<keyword evidence="1" id="KW-0472">Membrane</keyword>
<sequence length="177" mass="19125">MQTIRQKSSCEKKEGFILLLTVLVTSVILAISFSIFSISLKELIMASFLKNSAQAFAAADRGVECALFWDRTPTPVNPQSGITYTIFATSSAYQAPTNLSNATCDGIQLDTSAWLVSGLTTTQGKTVFQISFADLTCVEVSVLKDSGETTVTANGFNTCNASSERKTQRTIQVRTNL</sequence>
<evidence type="ECO:0008006" key="4">
    <source>
        <dbReference type="Google" id="ProtNLM"/>
    </source>
</evidence>
<feature type="transmembrane region" description="Helical" evidence="1">
    <location>
        <begin position="16"/>
        <end position="40"/>
    </location>
</feature>
<keyword evidence="1" id="KW-0812">Transmembrane</keyword>
<organism evidence="2 3">
    <name type="scientific">Candidatus Lloydbacteria bacterium RIFCSPHIGHO2_01_FULL_49_22</name>
    <dbReference type="NCBI Taxonomy" id="1798658"/>
    <lineage>
        <taxon>Bacteria</taxon>
        <taxon>Candidatus Lloydiibacteriota</taxon>
    </lineage>
</organism>
<dbReference type="Proteomes" id="UP000177122">
    <property type="component" value="Unassembled WGS sequence"/>
</dbReference>
<protein>
    <recommendedName>
        <fullName evidence="4">Type 4 fimbrial biogenesis protein PilX N-terminal domain-containing protein</fullName>
    </recommendedName>
</protein>
<evidence type="ECO:0000256" key="1">
    <source>
        <dbReference type="SAM" id="Phobius"/>
    </source>
</evidence>
<evidence type="ECO:0000313" key="2">
    <source>
        <dbReference type="EMBL" id="OGZ06051.1"/>
    </source>
</evidence>
<name>A0A1G2CZI8_9BACT</name>
<accession>A0A1G2CZI8</accession>
<proteinExistence type="predicted"/>
<gene>
    <name evidence="2" type="ORF">A2845_01360</name>
</gene>
<keyword evidence="1" id="KW-1133">Transmembrane helix</keyword>
<evidence type="ECO:0000313" key="3">
    <source>
        <dbReference type="Proteomes" id="UP000177122"/>
    </source>
</evidence>